<dbReference type="VEuPathDB" id="VectorBase:AMIN008663"/>
<dbReference type="STRING" id="112268.A0A182WE67"/>
<reference evidence="3" key="1">
    <citation type="submission" date="2013-03" db="EMBL/GenBank/DDBJ databases">
        <title>The Genome Sequence of Anopheles minimus MINIMUS1.</title>
        <authorList>
            <consortium name="The Broad Institute Genomics Platform"/>
            <person name="Neafsey D.E."/>
            <person name="Walton C."/>
            <person name="Walker B."/>
            <person name="Young S.K."/>
            <person name="Zeng Q."/>
            <person name="Gargeya S."/>
            <person name="Fitzgerald M."/>
            <person name="Haas B."/>
            <person name="Abouelleil A."/>
            <person name="Allen A.W."/>
            <person name="Alvarado L."/>
            <person name="Arachchi H.M."/>
            <person name="Berlin A.M."/>
            <person name="Chapman S.B."/>
            <person name="Gainer-Dewar J."/>
            <person name="Goldberg J."/>
            <person name="Griggs A."/>
            <person name="Gujja S."/>
            <person name="Hansen M."/>
            <person name="Howarth C."/>
            <person name="Imamovic A."/>
            <person name="Ireland A."/>
            <person name="Larimer J."/>
            <person name="McCowan C."/>
            <person name="Murphy C."/>
            <person name="Pearson M."/>
            <person name="Poon T.W."/>
            <person name="Priest M."/>
            <person name="Roberts A."/>
            <person name="Saif S."/>
            <person name="Shea T."/>
            <person name="Sisk P."/>
            <person name="Sykes S."/>
            <person name="Wortman J."/>
            <person name="Nusbaum C."/>
            <person name="Birren B."/>
        </authorList>
    </citation>
    <scope>NUCLEOTIDE SEQUENCE [LARGE SCALE GENOMIC DNA]</scope>
    <source>
        <strain evidence="3">MINIMUS1</strain>
    </source>
</reference>
<accession>A0A182WE67</accession>
<feature type="compositionally biased region" description="Basic and acidic residues" evidence="1">
    <location>
        <begin position="79"/>
        <end position="89"/>
    </location>
</feature>
<evidence type="ECO:0000313" key="2">
    <source>
        <dbReference type="EnsemblMetazoa" id="AMIN008663-PA"/>
    </source>
</evidence>
<dbReference type="Proteomes" id="UP000075920">
    <property type="component" value="Unassembled WGS sequence"/>
</dbReference>
<protein>
    <submittedName>
        <fullName evidence="2">Uncharacterized protein</fullName>
    </submittedName>
</protein>
<dbReference type="EnsemblMetazoa" id="AMIN008663-RA">
    <property type="protein sequence ID" value="AMIN008663-PA"/>
    <property type="gene ID" value="AMIN008663"/>
</dbReference>
<reference evidence="2" key="2">
    <citation type="submission" date="2020-05" db="UniProtKB">
        <authorList>
            <consortium name="EnsemblMetazoa"/>
        </authorList>
    </citation>
    <scope>IDENTIFICATION</scope>
    <source>
        <strain evidence="2">MINIMUS1</strain>
    </source>
</reference>
<proteinExistence type="predicted"/>
<evidence type="ECO:0000313" key="3">
    <source>
        <dbReference type="Proteomes" id="UP000075920"/>
    </source>
</evidence>
<sequence>MSKEGENAVEATDTNENSNESNSDTTSSNTKEPDYDATLETDRGKRFEFLLKQTEIFAHFMNSAPSKNSPPKAPRGRKPKVDKNADTGDHRHRKTEQEEDEELLAETNQKAKTLFRFEASPPYIKADA</sequence>
<feature type="region of interest" description="Disordered" evidence="1">
    <location>
        <begin position="1"/>
        <end position="42"/>
    </location>
</feature>
<organism evidence="2 3">
    <name type="scientific">Anopheles minimus</name>
    <dbReference type="NCBI Taxonomy" id="112268"/>
    <lineage>
        <taxon>Eukaryota</taxon>
        <taxon>Metazoa</taxon>
        <taxon>Ecdysozoa</taxon>
        <taxon>Arthropoda</taxon>
        <taxon>Hexapoda</taxon>
        <taxon>Insecta</taxon>
        <taxon>Pterygota</taxon>
        <taxon>Neoptera</taxon>
        <taxon>Endopterygota</taxon>
        <taxon>Diptera</taxon>
        <taxon>Nematocera</taxon>
        <taxon>Culicoidea</taxon>
        <taxon>Culicidae</taxon>
        <taxon>Anophelinae</taxon>
        <taxon>Anopheles</taxon>
    </lineage>
</organism>
<keyword evidence="3" id="KW-1185">Reference proteome</keyword>
<feature type="compositionally biased region" description="Low complexity" evidence="1">
    <location>
        <begin position="12"/>
        <end position="30"/>
    </location>
</feature>
<name>A0A182WE67_9DIPT</name>
<feature type="region of interest" description="Disordered" evidence="1">
    <location>
        <begin position="60"/>
        <end position="114"/>
    </location>
</feature>
<evidence type="ECO:0000256" key="1">
    <source>
        <dbReference type="SAM" id="MobiDB-lite"/>
    </source>
</evidence>
<dbReference type="AlphaFoldDB" id="A0A182WE67"/>